<dbReference type="AlphaFoldDB" id="A0AAV0DBI5"/>
<keyword evidence="32" id="KW-1185">Reference proteome</keyword>
<evidence type="ECO:0000256" key="15">
    <source>
        <dbReference type="ARBA" id="ARBA00023015"/>
    </source>
</evidence>
<evidence type="ECO:0000256" key="11">
    <source>
        <dbReference type="ARBA" id="ARBA00022824"/>
    </source>
</evidence>
<gene>
    <name evidence="31" type="ORF">CEPIT_LOCUS13090</name>
</gene>
<keyword evidence="6 27" id="KW-0812">Transmembrane</keyword>
<evidence type="ECO:0000256" key="25">
    <source>
        <dbReference type="ARBA" id="ARBA00065357"/>
    </source>
</evidence>
<evidence type="ECO:0000256" key="10">
    <source>
        <dbReference type="ARBA" id="ARBA00022801"/>
    </source>
</evidence>
<dbReference type="SMART" id="SM00580">
    <property type="entry name" value="PUG"/>
    <property type="match status" value="1"/>
</dbReference>
<evidence type="ECO:0000256" key="2">
    <source>
        <dbReference type="ARBA" id="ARBA00012513"/>
    </source>
</evidence>
<evidence type="ECO:0000256" key="24">
    <source>
        <dbReference type="ARBA" id="ARBA00048679"/>
    </source>
</evidence>
<evidence type="ECO:0000256" key="26">
    <source>
        <dbReference type="SAM" id="MobiDB-lite"/>
    </source>
</evidence>
<comment type="catalytic activity">
    <reaction evidence="23">
        <text>L-threonyl-[protein] + ATP = O-phospho-L-threonyl-[protein] + ADP + H(+)</text>
        <dbReference type="Rhea" id="RHEA:46608"/>
        <dbReference type="Rhea" id="RHEA-COMP:11060"/>
        <dbReference type="Rhea" id="RHEA-COMP:11605"/>
        <dbReference type="ChEBI" id="CHEBI:15378"/>
        <dbReference type="ChEBI" id="CHEBI:30013"/>
        <dbReference type="ChEBI" id="CHEBI:30616"/>
        <dbReference type="ChEBI" id="CHEBI:61977"/>
        <dbReference type="ChEBI" id="CHEBI:456216"/>
        <dbReference type="EC" id="2.7.11.1"/>
    </reaction>
</comment>
<keyword evidence="15" id="KW-0805">Transcription regulation</keyword>
<dbReference type="InterPro" id="IPR011009">
    <property type="entry name" value="Kinase-like_dom_sf"/>
</dbReference>
<dbReference type="GO" id="GO:0008380">
    <property type="term" value="P:RNA splicing"/>
    <property type="evidence" value="ECO:0007669"/>
    <property type="project" value="UniProtKB-KW"/>
</dbReference>
<evidence type="ECO:0000313" key="31">
    <source>
        <dbReference type="EMBL" id="CAH9094987.1"/>
    </source>
</evidence>
<comment type="catalytic activity">
    <reaction evidence="24">
        <text>L-seryl-[protein] + ATP = O-phospho-L-seryl-[protein] + ADP + H(+)</text>
        <dbReference type="Rhea" id="RHEA:17989"/>
        <dbReference type="Rhea" id="RHEA-COMP:9863"/>
        <dbReference type="Rhea" id="RHEA-COMP:11604"/>
        <dbReference type="ChEBI" id="CHEBI:15378"/>
        <dbReference type="ChEBI" id="CHEBI:29999"/>
        <dbReference type="ChEBI" id="CHEBI:30616"/>
        <dbReference type="ChEBI" id="CHEBI:83421"/>
        <dbReference type="ChEBI" id="CHEBI:456216"/>
        <dbReference type="EC" id="2.7.11.1"/>
    </reaction>
</comment>
<keyword evidence="20" id="KW-0508">mRNA splicing</keyword>
<evidence type="ECO:0000256" key="7">
    <source>
        <dbReference type="ARBA" id="ARBA00022729"/>
    </source>
</evidence>
<dbReference type="Gene3D" id="2.130.10.10">
    <property type="entry name" value="YVTN repeat-like/Quinoprotein amine dehydrogenase"/>
    <property type="match status" value="1"/>
</dbReference>
<dbReference type="InterPro" id="IPR045133">
    <property type="entry name" value="IRE1/2-like"/>
</dbReference>
<dbReference type="PROSITE" id="PS00108">
    <property type="entry name" value="PROTEIN_KINASE_ST"/>
    <property type="match status" value="1"/>
</dbReference>
<dbReference type="SMART" id="SM00564">
    <property type="entry name" value="PQQ"/>
    <property type="match status" value="3"/>
</dbReference>
<evidence type="ECO:0000256" key="16">
    <source>
        <dbReference type="ARBA" id="ARBA00023136"/>
    </source>
</evidence>
<dbReference type="GO" id="GO:0009751">
    <property type="term" value="P:response to salicylic acid"/>
    <property type="evidence" value="ECO:0007669"/>
    <property type="project" value="UniProtKB-ARBA"/>
</dbReference>
<dbReference type="FunFam" id="3.30.200.20:FF:000077">
    <property type="entry name" value="Putative Serine/threonine-protein kinase/endoribonuclease IRE1"/>
    <property type="match status" value="1"/>
</dbReference>
<keyword evidence="3" id="KW-0723">Serine/threonine-protein kinase</keyword>
<dbReference type="GO" id="GO:0042742">
    <property type="term" value="P:defense response to bacterium"/>
    <property type="evidence" value="ECO:0007669"/>
    <property type="project" value="UniProtKB-ARBA"/>
</dbReference>
<evidence type="ECO:0000256" key="4">
    <source>
        <dbReference type="ARBA" id="ARBA00022664"/>
    </source>
</evidence>
<evidence type="ECO:0000259" key="29">
    <source>
        <dbReference type="PROSITE" id="PS50011"/>
    </source>
</evidence>
<keyword evidence="12" id="KW-0067">ATP-binding</keyword>
<evidence type="ECO:0000256" key="1">
    <source>
        <dbReference type="ARBA" id="ARBA00004115"/>
    </source>
</evidence>
<dbReference type="CDD" id="cd10422">
    <property type="entry name" value="RNase_Ire1"/>
    <property type="match status" value="1"/>
</dbReference>
<feature type="transmembrane region" description="Helical" evidence="27">
    <location>
        <begin position="291"/>
        <end position="313"/>
    </location>
</feature>
<keyword evidence="5" id="KW-0808">Transferase</keyword>
<keyword evidence="18" id="KW-0804">Transcription</keyword>
<dbReference type="PROSITE" id="PS51392">
    <property type="entry name" value="KEN"/>
    <property type="match status" value="1"/>
</dbReference>
<feature type="signal peptide" evidence="28">
    <location>
        <begin position="1"/>
        <end position="21"/>
    </location>
</feature>
<evidence type="ECO:0000256" key="22">
    <source>
        <dbReference type="ARBA" id="ARBA00023268"/>
    </source>
</evidence>
<keyword evidence="21" id="KW-0834">Unfolded protein response</keyword>
<dbReference type="FunFam" id="1.20.1440.180:FF:000002">
    <property type="entry name" value="Serine/threonine-protein kinase/endoribonuclease IRE1"/>
    <property type="match status" value="1"/>
</dbReference>
<dbReference type="Gene3D" id="1.20.1440.180">
    <property type="entry name" value="KEN domain"/>
    <property type="match status" value="1"/>
</dbReference>
<reference evidence="31" key="1">
    <citation type="submission" date="2022-07" db="EMBL/GenBank/DDBJ databases">
        <authorList>
            <person name="Macas J."/>
            <person name="Novak P."/>
            <person name="Neumann P."/>
        </authorList>
    </citation>
    <scope>NUCLEOTIDE SEQUENCE</scope>
</reference>
<dbReference type="EMBL" id="CAMAPF010000083">
    <property type="protein sequence ID" value="CAH9094987.1"/>
    <property type="molecule type" value="Genomic_DNA"/>
</dbReference>
<keyword evidence="9" id="KW-0418">Kinase</keyword>
<comment type="subunit">
    <text evidence="25">Homodimer; disulfide-linked. Dimer formation is driven by hydrophobic interactions within the N-terminal luminal domains and stabilized by disulfide bridges.</text>
</comment>
<dbReference type="InterPro" id="IPR011047">
    <property type="entry name" value="Quinoprotein_ADH-like_sf"/>
</dbReference>
<evidence type="ECO:0000256" key="20">
    <source>
        <dbReference type="ARBA" id="ARBA00023187"/>
    </source>
</evidence>
<evidence type="ECO:0000256" key="12">
    <source>
        <dbReference type="ARBA" id="ARBA00022840"/>
    </source>
</evidence>
<evidence type="ECO:0000256" key="3">
    <source>
        <dbReference type="ARBA" id="ARBA00022527"/>
    </source>
</evidence>
<protein>
    <recommendedName>
        <fullName evidence="2">non-specific serine/threonine protein kinase</fullName>
        <ecNumber evidence="2">2.7.11.1</ecNumber>
    </recommendedName>
</protein>
<dbReference type="GO" id="GO:0002376">
    <property type="term" value="P:immune system process"/>
    <property type="evidence" value="ECO:0007669"/>
    <property type="project" value="UniProtKB-KW"/>
</dbReference>
<keyword evidence="19" id="KW-0325">Glycoprotein</keyword>
<dbReference type="GO" id="GO:0004674">
    <property type="term" value="F:protein serine/threonine kinase activity"/>
    <property type="evidence" value="ECO:0007669"/>
    <property type="project" value="UniProtKB-KW"/>
</dbReference>
<dbReference type="InterPro" id="IPR015943">
    <property type="entry name" value="WD40/YVTN_repeat-like_dom_sf"/>
</dbReference>
<keyword evidence="11" id="KW-0256">Endoplasmic reticulum</keyword>
<dbReference type="Proteomes" id="UP001152523">
    <property type="component" value="Unassembled WGS sequence"/>
</dbReference>
<sequence length="803" mass="89924">MRQLSVLAWFAVVVFLTSINSHGLNLNQVASARRSLLSSTKKTGTALVAALDGTIHLFDLSTKRPLWSFTSGSPIYCAYQAHNDKESTSDISNGYFIDIGTEDDWELYAHNGPEKLKLKKSIEAYVSATPQVAEDGGVVLGSRRSSVFQVEAKTGSRISTYTMLPDYPANSGRSVNLKSALYITRTDYSLTSFALNSNKVVWNVSVAEIGAAFLCQGFDDPTDFNMPLPCNSWAPVHRFRGHNLLECLSTPNCLLNVILLSSHYTDKYSNNHREDGPRIKGISQLINNGRFSVFVLIVFAAMLVGTIFQHYILGHTISLWGETAPPKKKKSNKSAKIEGNGGEKDAADIETGNKMLLNLNHPTSHNADGRTIGKLFVFFDKEIGKGSNGTIVLEGIYQGRPVAVKRLVRAHHDIAFKEMQNLIASDQHPNIVRWYGVEQDQDFVYMALERCICSLDDLIQICSLSSQNSNNDTKRIVDPESMQYRIRLDSLKLDMQGIKLCKENGYPSATLLKLMRDVVCGLIHLHELGIIHRDLKPQNVLITKERVLCAKVSDMGISKRLIGDMSSLGHHATGYGSSGWQAPELLLQGRQTRALDLFSLGCVLFHCITGGCHPFGNPLERDINITKNRIDLFLVNHMPEAVELLSGLLDPNAEMRPNAGEVLAHPFFWTSETRLAFLRDTSDRVEVEDRDSGSVLLKALELEGTSVCAWDSKLDPALLHDIARYRRYQFHSVRDLLRLIRNKSNHYRQLPTEVQELLGPLPEGFDAYFTSRFPRLLIQVYKVVSSHCRKEEFFHKYFSNSTL</sequence>
<keyword evidence="10" id="KW-0378">Hydrolase</keyword>
<dbReference type="SUPFAM" id="SSF56112">
    <property type="entry name" value="Protein kinase-like (PK-like)"/>
    <property type="match status" value="1"/>
</dbReference>
<evidence type="ECO:0000256" key="21">
    <source>
        <dbReference type="ARBA" id="ARBA00023230"/>
    </source>
</evidence>
<dbReference type="GO" id="GO:0004521">
    <property type="term" value="F:RNA endonuclease activity"/>
    <property type="evidence" value="ECO:0007669"/>
    <property type="project" value="InterPro"/>
</dbReference>
<feature type="chain" id="PRO_5043673118" description="non-specific serine/threonine protein kinase" evidence="28">
    <location>
        <begin position="22"/>
        <end position="803"/>
    </location>
</feature>
<keyword evidence="13" id="KW-0391">Immunity</keyword>
<organism evidence="31 32">
    <name type="scientific">Cuscuta epithymum</name>
    <dbReference type="NCBI Taxonomy" id="186058"/>
    <lineage>
        <taxon>Eukaryota</taxon>
        <taxon>Viridiplantae</taxon>
        <taxon>Streptophyta</taxon>
        <taxon>Embryophyta</taxon>
        <taxon>Tracheophyta</taxon>
        <taxon>Spermatophyta</taxon>
        <taxon>Magnoliopsida</taxon>
        <taxon>eudicotyledons</taxon>
        <taxon>Gunneridae</taxon>
        <taxon>Pentapetalae</taxon>
        <taxon>asterids</taxon>
        <taxon>lamiids</taxon>
        <taxon>Solanales</taxon>
        <taxon>Convolvulaceae</taxon>
        <taxon>Cuscuteae</taxon>
        <taxon>Cuscuta</taxon>
        <taxon>Cuscuta subgen. Cuscuta</taxon>
    </lineage>
</organism>
<dbReference type="SMART" id="SM00220">
    <property type="entry name" value="S_TKc"/>
    <property type="match status" value="1"/>
</dbReference>
<evidence type="ECO:0000259" key="30">
    <source>
        <dbReference type="PROSITE" id="PS51392"/>
    </source>
</evidence>
<evidence type="ECO:0000256" key="14">
    <source>
        <dbReference type="ARBA" id="ARBA00022989"/>
    </source>
</evidence>
<dbReference type="GO" id="GO:0006397">
    <property type="term" value="P:mRNA processing"/>
    <property type="evidence" value="ECO:0007669"/>
    <property type="project" value="UniProtKB-KW"/>
</dbReference>
<dbReference type="InterPro" id="IPR008271">
    <property type="entry name" value="Ser/Thr_kinase_AS"/>
</dbReference>
<evidence type="ECO:0000256" key="6">
    <source>
        <dbReference type="ARBA" id="ARBA00022692"/>
    </source>
</evidence>
<evidence type="ECO:0000256" key="23">
    <source>
        <dbReference type="ARBA" id="ARBA00047899"/>
    </source>
</evidence>
<dbReference type="InterPro" id="IPR000719">
    <property type="entry name" value="Prot_kinase_dom"/>
</dbReference>
<keyword evidence="14 27" id="KW-1133">Transmembrane helix</keyword>
<evidence type="ECO:0000256" key="17">
    <source>
        <dbReference type="ARBA" id="ARBA00023157"/>
    </source>
</evidence>
<keyword evidence="8" id="KW-0547">Nucleotide-binding</keyword>
<dbReference type="GO" id="GO:1990604">
    <property type="term" value="C:IRE1-TRAF2-ASK1 complex"/>
    <property type="evidence" value="ECO:0007669"/>
    <property type="project" value="TreeGrafter"/>
</dbReference>
<evidence type="ECO:0000256" key="27">
    <source>
        <dbReference type="SAM" id="Phobius"/>
    </source>
</evidence>
<dbReference type="Gene3D" id="1.10.510.10">
    <property type="entry name" value="Transferase(Phosphotransferase) domain 1"/>
    <property type="match status" value="1"/>
</dbReference>
<dbReference type="GO" id="GO:0051082">
    <property type="term" value="F:unfolded protein binding"/>
    <property type="evidence" value="ECO:0007669"/>
    <property type="project" value="TreeGrafter"/>
</dbReference>
<dbReference type="Pfam" id="PF06479">
    <property type="entry name" value="Ribonuc_2-5A"/>
    <property type="match status" value="1"/>
</dbReference>
<evidence type="ECO:0000256" key="9">
    <source>
        <dbReference type="ARBA" id="ARBA00022777"/>
    </source>
</evidence>
<dbReference type="InterPro" id="IPR038357">
    <property type="entry name" value="KEN_sf"/>
</dbReference>
<dbReference type="Pfam" id="PF00069">
    <property type="entry name" value="Pkinase"/>
    <property type="match status" value="1"/>
</dbReference>
<keyword evidence="16 27" id="KW-0472">Membrane</keyword>
<dbReference type="GO" id="GO:0016787">
    <property type="term" value="F:hydrolase activity"/>
    <property type="evidence" value="ECO:0007669"/>
    <property type="project" value="UniProtKB-KW"/>
</dbReference>
<feature type="region of interest" description="Disordered" evidence="26">
    <location>
        <begin position="324"/>
        <end position="347"/>
    </location>
</feature>
<dbReference type="GO" id="GO:0036498">
    <property type="term" value="P:IRE1-mediated unfolded protein response"/>
    <property type="evidence" value="ECO:0007669"/>
    <property type="project" value="TreeGrafter"/>
</dbReference>
<dbReference type="PANTHER" id="PTHR13954:SF6">
    <property type="entry name" value="NON-SPECIFIC SERINE_THREONINE PROTEIN KINASE"/>
    <property type="match status" value="1"/>
</dbReference>
<evidence type="ECO:0000256" key="8">
    <source>
        <dbReference type="ARBA" id="ARBA00022741"/>
    </source>
</evidence>
<dbReference type="SUPFAM" id="SSF50998">
    <property type="entry name" value="Quinoprotein alcohol dehydrogenase-like"/>
    <property type="match status" value="1"/>
</dbReference>
<dbReference type="PROSITE" id="PS50011">
    <property type="entry name" value="PROTEIN_KINASE_DOM"/>
    <property type="match status" value="1"/>
</dbReference>
<dbReference type="InterPro" id="IPR018391">
    <property type="entry name" value="PQQ_b-propeller_rpt"/>
</dbReference>
<proteinExistence type="predicted"/>
<name>A0AAV0DBI5_9ASTE</name>
<comment type="subcellular location">
    <subcellularLocation>
        <location evidence="1">Endoplasmic reticulum membrane</location>
        <topology evidence="1">Single-pass type I membrane protein</topology>
    </subcellularLocation>
</comment>
<comment type="caution">
    <text evidence="31">The sequence shown here is derived from an EMBL/GenBank/DDBJ whole genome shotgun (WGS) entry which is preliminary data.</text>
</comment>
<keyword evidence="17" id="KW-1015">Disulfide bond</keyword>
<evidence type="ECO:0000313" key="32">
    <source>
        <dbReference type="Proteomes" id="UP001152523"/>
    </source>
</evidence>
<dbReference type="GO" id="GO:0005524">
    <property type="term" value="F:ATP binding"/>
    <property type="evidence" value="ECO:0007669"/>
    <property type="project" value="UniProtKB-KW"/>
</dbReference>
<keyword evidence="4" id="KW-0507">mRNA processing</keyword>
<feature type="domain" description="Protein kinase" evidence="29">
    <location>
        <begin position="377"/>
        <end position="668"/>
    </location>
</feature>
<accession>A0AAV0DBI5</accession>
<evidence type="ECO:0000256" key="19">
    <source>
        <dbReference type="ARBA" id="ARBA00023180"/>
    </source>
</evidence>
<evidence type="ECO:0000256" key="5">
    <source>
        <dbReference type="ARBA" id="ARBA00022679"/>
    </source>
</evidence>
<feature type="domain" description="KEN" evidence="30">
    <location>
        <begin position="671"/>
        <end position="800"/>
    </location>
</feature>
<dbReference type="EC" id="2.7.11.1" evidence="2"/>
<dbReference type="FunFam" id="1.10.510.10:FF:000463">
    <property type="entry name" value="Serine/threonine-protein kinase/endoribonuclease IRE1a"/>
    <property type="match status" value="1"/>
</dbReference>
<evidence type="ECO:0000256" key="28">
    <source>
        <dbReference type="SAM" id="SignalP"/>
    </source>
</evidence>
<dbReference type="InterPro" id="IPR010513">
    <property type="entry name" value="KEN_dom"/>
</dbReference>
<evidence type="ECO:0000256" key="18">
    <source>
        <dbReference type="ARBA" id="ARBA00023163"/>
    </source>
</evidence>
<dbReference type="Gene3D" id="3.30.200.20">
    <property type="entry name" value="Phosphorylase Kinase, domain 1"/>
    <property type="match status" value="1"/>
</dbReference>
<keyword evidence="7 28" id="KW-0732">Signal</keyword>
<dbReference type="PANTHER" id="PTHR13954">
    <property type="entry name" value="IRE1-RELATED"/>
    <property type="match status" value="1"/>
</dbReference>
<keyword evidence="22" id="KW-0511">Multifunctional enzyme</keyword>
<evidence type="ECO:0000256" key="13">
    <source>
        <dbReference type="ARBA" id="ARBA00022859"/>
    </source>
</evidence>